<accession>A0A0B6XZ45</accession>
<proteinExistence type="predicted"/>
<evidence type="ECO:0000259" key="2">
    <source>
        <dbReference type="Pfam" id="PF01403"/>
    </source>
</evidence>
<feature type="domain" description="Sema" evidence="2">
    <location>
        <begin position="4"/>
        <end position="65"/>
    </location>
</feature>
<evidence type="ECO:0000256" key="1">
    <source>
        <dbReference type="SAM" id="MobiDB-lite"/>
    </source>
</evidence>
<dbReference type="EMBL" id="HACG01002273">
    <property type="protein sequence ID" value="CEK49138.1"/>
    <property type="molecule type" value="Transcribed_RNA"/>
</dbReference>
<sequence length="69" mass="7939">NNFVHGKCEKQSSSSKRSSEQSTDIYAAVKKYQLMDRAVMSRERGPLIMRENERWTHIVVDLVPTKSAI</sequence>
<dbReference type="Pfam" id="PF01403">
    <property type="entry name" value="Sema"/>
    <property type="match status" value="1"/>
</dbReference>
<gene>
    <name evidence="3" type="primary">ORF6560</name>
</gene>
<reference evidence="3" key="1">
    <citation type="submission" date="2014-12" db="EMBL/GenBank/DDBJ databases">
        <title>Insight into the proteome of Arion vulgaris.</title>
        <authorList>
            <person name="Aradska J."/>
            <person name="Bulat T."/>
            <person name="Smidak R."/>
            <person name="Sarate P."/>
            <person name="Gangsoo J."/>
            <person name="Sialana F."/>
            <person name="Bilban M."/>
            <person name="Lubec G."/>
        </authorList>
    </citation>
    <scope>NUCLEOTIDE SEQUENCE</scope>
    <source>
        <tissue evidence="3">Skin</tissue>
    </source>
</reference>
<feature type="compositionally biased region" description="Basic and acidic residues" evidence="1">
    <location>
        <begin position="1"/>
        <end position="10"/>
    </location>
</feature>
<organism evidence="3">
    <name type="scientific">Arion vulgaris</name>
    <dbReference type="NCBI Taxonomy" id="1028688"/>
    <lineage>
        <taxon>Eukaryota</taxon>
        <taxon>Metazoa</taxon>
        <taxon>Spiralia</taxon>
        <taxon>Lophotrochozoa</taxon>
        <taxon>Mollusca</taxon>
        <taxon>Gastropoda</taxon>
        <taxon>Heterobranchia</taxon>
        <taxon>Euthyneura</taxon>
        <taxon>Panpulmonata</taxon>
        <taxon>Eupulmonata</taxon>
        <taxon>Stylommatophora</taxon>
        <taxon>Helicina</taxon>
        <taxon>Arionoidea</taxon>
        <taxon>Arionidae</taxon>
        <taxon>Arion</taxon>
    </lineage>
</organism>
<dbReference type="SUPFAM" id="SSF101912">
    <property type="entry name" value="Sema domain"/>
    <property type="match status" value="1"/>
</dbReference>
<dbReference type="InterPro" id="IPR036352">
    <property type="entry name" value="Semap_dom_sf"/>
</dbReference>
<dbReference type="Gene3D" id="2.130.10.10">
    <property type="entry name" value="YVTN repeat-like/Quinoprotein amine dehydrogenase"/>
    <property type="match status" value="1"/>
</dbReference>
<feature type="region of interest" description="Disordered" evidence="1">
    <location>
        <begin position="1"/>
        <end position="22"/>
    </location>
</feature>
<feature type="non-terminal residue" evidence="3">
    <location>
        <position position="69"/>
    </location>
</feature>
<name>A0A0B6XZ45_9EUPU</name>
<evidence type="ECO:0000313" key="3">
    <source>
        <dbReference type="EMBL" id="CEK49138.1"/>
    </source>
</evidence>
<dbReference type="InterPro" id="IPR015943">
    <property type="entry name" value="WD40/YVTN_repeat-like_dom_sf"/>
</dbReference>
<protein>
    <recommendedName>
        <fullName evidence="2">Sema domain-containing protein</fullName>
    </recommendedName>
</protein>
<feature type="compositionally biased region" description="Low complexity" evidence="1">
    <location>
        <begin position="11"/>
        <end position="22"/>
    </location>
</feature>
<dbReference type="InterPro" id="IPR001627">
    <property type="entry name" value="Semap_dom"/>
</dbReference>
<dbReference type="AlphaFoldDB" id="A0A0B6XZ45"/>
<feature type="non-terminal residue" evidence="3">
    <location>
        <position position="1"/>
    </location>
</feature>